<dbReference type="eggNOG" id="COG0299">
    <property type="taxonomic scope" value="Bacteria"/>
</dbReference>
<dbReference type="GO" id="GO:0005737">
    <property type="term" value="C:cytoplasm"/>
    <property type="evidence" value="ECO:0007669"/>
    <property type="project" value="TreeGrafter"/>
</dbReference>
<comment type="pathway">
    <text evidence="1 6">Purine metabolism; IMP biosynthesis via de novo pathway; N(2)-formyl-N(1)-(5-phospho-D-ribosyl)glycinamide from N(1)-(5-phospho-D-ribosyl)glycinamide (10-formyl THF route): step 1/1.</text>
</comment>
<organism evidence="8 9">
    <name type="scientific">Rhodothermus marinus (strain ATCC 43812 / DSM 4252 / R-10)</name>
    <name type="common">Rhodothermus obamensis</name>
    <dbReference type="NCBI Taxonomy" id="518766"/>
    <lineage>
        <taxon>Bacteria</taxon>
        <taxon>Pseudomonadati</taxon>
        <taxon>Rhodothermota</taxon>
        <taxon>Rhodothermia</taxon>
        <taxon>Rhodothermales</taxon>
        <taxon>Rhodothermaceae</taxon>
        <taxon>Rhodothermus</taxon>
    </lineage>
</organism>
<dbReference type="CDD" id="cd08645">
    <property type="entry name" value="FMT_core_GART"/>
    <property type="match status" value="1"/>
</dbReference>
<dbReference type="InterPro" id="IPR004607">
    <property type="entry name" value="GART"/>
</dbReference>
<dbReference type="NCBIfam" id="TIGR00639">
    <property type="entry name" value="PurN"/>
    <property type="match status" value="1"/>
</dbReference>
<feature type="binding site" evidence="6">
    <location>
        <position position="115"/>
    </location>
    <ligand>
        <name>(6R)-10-formyltetrahydrofolate</name>
        <dbReference type="ChEBI" id="CHEBI:195366"/>
    </ligand>
</feature>
<feature type="active site" description="Proton donor" evidence="6">
    <location>
        <position position="117"/>
    </location>
</feature>
<dbReference type="PANTHER" id="PTHR43369">
    <property type="entry name" value="PHOSPHORIBOSYLGLYCINAMIDE FORMYLTRANSFERASE"/>
    <property type="match status" value="1"/>
</dbReference>
<dbReference type="OrthoDB" id="9806170at2"/>
<comment type="catalytic activity">
    <reaction evidence="5 6">
        <text>N(1)-(5-phospho-beta-D-ribosyl)glycinamide + (6R)-10-formyltetrahydrofolate = N(2)-formyl-N(1)-(5-phospho-beta-D-ribosyl)glycinamide + (6S)-5,6,7,8-tetrahydrofolate + H(+)</text>
        <dbReference type="Rhea" id="RHEA:15053"/>
        <dbReference type="ChEBI" id="CHEBI:15378"/>
        <dbReference type="ChEBI" id="CHEBI:57453"/>
        <dbReference type="ChEBI" id="CHEBI:143788"/>
        <dbReference type="ChEBI" id="CHEBI:147286"/>
        <dbReference type="ChEBI" id="CHEBI:195366"/>
        <dbReference type="EC" id="2.1.2.2"/>
    </reaction>
</comment>
<dbReference type="PROSITE" id="PS00373">
    <property type="entry name" value="GART"/>
    <property type="match status" value="1"/>
</dbReference>
<comment type="function">
    <text evidence="6">Catalyzes the transfer of a formyl group from 10-formyltetrahydrofolate to 5-phospho-ribosyl-glycinamide (GAR), producing 5-phospho-ribosyl-N-formylglycinamide (FGAR) and tetrahydrofolate.</text>
</comment>
<keyword evidence="3 6" id="KW-0658">Purine biosynthesis</keyword>
<dbReference type="STRING" id="518766.Rmar_1872"/>
<comment type="similarity">
    <text evidence="4 6">Belongs to the GART family.</text>
</comment>
<dbReference type="GO" id="GO:0006189">
    <property type="term" value="P:'de novo' IMP biosynthetic process"/>
    <property type="evidence" value="ECO:0007669"/>
    <property type="project" value="UniProtKB-UniRule"/>
</dbReference>
<evidence type="ECO:0000256" key="5">
    <source>
        <dbReference type="ARBA" id="ARBA00047664"/>
    </source>
</evidence>
<evidence type="ECO:0000313" key="9">
    <source>
        <dbReference type="Proteomes" id="UP000002221"/>
    </source>
</evidence>
<dbReference type="EC" id="2.1.2.2" evidence="6"/>
<dbReference type="UniPathway" id="UPA00074">
    <property type="reaction ID" value="UER00126"/>
</dbReference>
<evidence type="ECO:0000256" key="3">
    <source>
        <dbReference type="ARBA" id="ARBA00022755"/>
    </source>
</evidence>
<dbReference type="AlphaFoldDB" id="D0MJU7"/>
<evidence type="ECO:0000256" key="1">
    <source>
        <dbReference type="ARBA" id="ARBA00005054"/>
    </source>
</evidence>
<dbReference type="InterPro" id="IPR001555">
    <property type="entry name" value="GART_AS"/>
</dbReference>
<feature type="domain" description="Formyl transferase N-terminal" evidence="7">
    <location>
        <begin position="11"/>
        <end position="195"/>
    </location>
</feature>
<reference evidence="8 9" key="1">
    <citation type="journal article" date="2009" name="Stand. Genomic Sci.">
        <title>Complete genome sequence of Rhodothermus marinus type strain (R-10).</title>
        <authorList>
            <person name="Nolan M."/>
            <person name="Tindall B.J."/>
            <person name="Pomrenke H."/>
            <person name="Lapidus A."/>
            <person name="Copeland A."/>
            <person name="Glavina Del Rio T."/>
            <person name="Lucas S."/>
            <person name="Chen F."/>
            <person name="Tice H."/>
            <person name="Cheng J.F."/>
            <person name="Saunders E."/>
            <person name="Han C."/>
            <person name="Bruce D."/>
            <person name="Goodwin L."/>
            <person name="Chain P."/>
            <person name="Pitluck S."/>
            <person name="Ovchinikova G."/>
            <person name="Pati A."/>
            <person name="Ivanova N."/>
            <person name="Mavromatis K."/>
            <person name="Chen A."/>
            <person name="Palaniappan K."/>
            <person name="Land M."/>
            <person name="Hauser L."/>
            <person name="Chang Y.J."/>
            <person name="Jeffries C.D."/>
            <person name="Brettin T."/>
            <person name="Goker M."/>
            <person name="Bristow J."/>
            <person name="Eisen J.A."/>
            <person name="Markowitz V."/>
            <person name="Hugenholtz P."/>
            <person name="Kyrpides N.C."/>
            <person name="Klenk H.P."/>
            <person name="Detter J.C."/>
        </authorList>
    </citation>
    <scope>NUCLEOTIDE SEQUENCE [LARGE SCALE GENOMIC DNA]</scope>
    <source>
        <strain evidence="9">ATCC 43812 / DSM 4252 / R-10</strain>
    </source>
</reference>
<accession>D0MJU7</accession>
<name>D0MJU7_RHOM4</name>
<proteinExistence type="inferred from homology"/>
<dbReference type="PANTHER" id="PTHR43369:SF2">
    <property type="entry name" value="PHOSPHORIBOSYLGLYCINAMIDE FORMYLTRANSFERASE"/>
    <property type="match status" value="1"/>
</dbReference>
<dbReference type="GO" id="GO:0004644">
    <property type="term" value="F:phosphoribosylglycinamide formyltransferase activity"/>
    <property type="evidence" value="ECO:0007669"/>
    <property type="project" value="UniProtKB-UniRule"/>
</dbReference>
<sequence>MSQPAARPPLRLAVFASGSGTNFQAILDAIEAGRLPARVVVCVSDRPTAGALERARRHGIPTAVLAPKDYPSPEAFGEALLEVLRTHEVELVALAGYLKKIPDNVVAAYRNRILNIHPSLLPAFGGPGMYGRRVHEAVLHYGVRWTGATVHLVDEEYDHGPIVLQEPVPVLPDDTPETLAARVLEVEHRLYPEALRLFAEGRVVVDGRRVRILPEAPETHNP</sequence>
<dbReference type="RefSeq" id="WP_012844366.1">
    <property type="nucleotide sequence ID" value="NC_013501.1"/>
</dbReference>
<gene>
    <name evidence="6" type="primary">purN</name>
    <name evidence="8" type="ordered locus">Rmar_1872</name>
</gene>
<feature type="site" description="Raises pKa of active site His" evidence="6">
    <location>
        <position position="158"/>
    </location>
</feature>
<feature type="binding site" evidence="6">
    <location>
        <begin position="20"/>
        <end position="22"/>
    </location>
    <ligand>
        <name>N(1)-(5-phospho-beta-D-ribosyl)glycinamide</name>
        <dbReference type="ChEBI" id="CHEBI:143788"/>
    </ligand>
</feature>
<keyword evidence="9" id="KW-1185">Reference proteome</keyword>
<protein>
    <recommendedName>
        <fullName evidence="6">Phosphoribosylglycinamide formyltransferase</fullName>
        <ecNumber evidence="6">2.1.2.2</ecNumber>
    </recommendedName>
    <alternativeName>
        <fullName evidence="6">5'-phosphoribosylglycinamide transformylase</fullName>
    </alternativeName>
    <alternativeName>
        <fullName evidence="6">GAR transformylase</fullName>
        <shortName evidence="6">GART</shortName>
    </alternativeName>
</protein>
<evidence type="ECO:0000259" key="7">
    <source>
        <dbReference type="Pfam" id="PF00551"/>
    </source>
</evidence>
<evidence type="ECO:0000256" key="2">
    <source>
        <dbReference type="ARBA" id="ARBA00022679"/>
    </source>
</evidence>
<dbReference type="InterPro" id="IPR002376">
    <property type="entry name" value="Formyl_transf_N"/>
</dbReference>
<comment type="caution">
    <text evidence="6">Lacks conserved residue(s) required for the propagation of feature annotation.</text>
</comment>
<dbReference type="SUPFAM" id="SSF53328">
    <property type="entry name" value="Formyltransferase"/>
    <property type="match status" value="1"/>
</dbReference>
<dbReference type="HAMAP" id="MF_01930">
    <property type="entry name" value="PurN"/>
    <property type="match status" value="1"/>
</dbReference>
<evidence type="ECO:0000256" key="6">
    <source>
        <dbReference type="HAMAP-Rule" id="MF_01930"/>
    </source>
</evidence>
<dbReference type="Gene3D" id="3.40.50.170">
    <property type="entry name" value="Formyl transferase, N-terminal domain"/>
    <property type="match status" value="1"/>
</dbReference>
<dbReference type="InterPro" id="IPR036477">
    <property type="entry name" value="Formyl_transf_N_sf"/>
</dbReference>
<dbReference type="Proteomes" id="UP000002221">
    <property type="component" value="Chromosome"/>
</dbReference>
<evidence type="ECO:0000313" key="8">
    <source>
        <dbReference type="EMBL" id="ACY48755.1"/>
    </source>
</evidence>
<dbReference type="HOGENOM" id="CLU_038395_1_3_10"/>
<keyword evidence="2 6" id="KW-0808">Transferase</keyword>
<dbReference type="KEGG" id="rmr:Rmar_1872"/>
<dbReference type="EMBL" id="CP001807">
    <property type="protein sequence ID" value="ACY48755.1"/>
    <property type="molecule type" value="Genomic_DNA"/>
</dbReference>
<evidence type="ECO:0000256" key="4">
    <source>
        <dbReference type="ARBA" id="ARBA00038440"/>
    </source>
</evidence>
<dbReference type="Pfam" id="PF00551">
    <property type="entry name" value="Formyl_trans_N"/>
    <property type="match status" value="1"/>
</dbReference>